<dbReference type="InterPro" id="IPR000426">
    <property type="entry name" value="Proteasome_asu_N"/>
</dbReference>
<dbReference type="InterPro" id="IPR001353">
    <property type="entry name" value="Proteasome_sua/b"/>
</dbReference>
<accession>A0A376B465</accession>
<protein>
    <submittedName>
        <fullName evidence="9">Probable Proteasome subunit alpha type-1</fullName>
    </submittedName>
</protein>
<dbReference type="GO" id="GO:0005737">
    <property type="term" value="C:cytoplasm"/>
    <property type="evidence" value="ECO:0007669"/>
    <property type="project" value="UniProtKB-SubCell"/>
</dbReference>
<evidence type="ECO:0000256" key="2">
    <source>
        <dbReference type="ARBA" id="ARBA00004123"/>
    </source>
</evidence>
<evidence type="ECO:0000256" key="3">
    <source>
        <dbReference type="ARBA" id="ARBA00004496"/>
    </source>
</evidence>
<dbReference type="AlphaFoldDB" id="A0A376B465"/>
<evidence type="ECO:0000256" key="7">
    <source>
        <dbReference type="PROSITE-ProRule" id="PRU00808"/>
    </source>
</evidence>
<gene>
    <name evidence="9" type="ORF">SCODWIG_01246</name>
</gene>
<keyword evidence="5 7" id="KW-0647">Proteasome</keyword>
<dbReference type="CDD" id="cd03754">
    <property type="entry name" value="proteasome_alpha_type_6"/>
    <property type="match status" value="1"/>
</dbReference>
<reference evidence="10" key="1">
    <citation type="submission" date="2018-06" db="EMBL/GenBank/DDBJ databases">
        <authorList>
            <person name="Guldener U."/>
        </authorList>
    </citation>
    <scope>NUCLEOTIDE SEQUENCE [LARGE SCALE GENOMIC DNA]</scope>
    <source>
        <strain evidence="10">UTAD17</strain>
    </source>
</reference>
<evidence type="ECO:0000256" key="5">
    <source>
        <dbReference type="ARBA" id="ARBA00022942"/>
    </source>
</evidence>
<dbReference type="InterPro" id="IPR023332">
    <property type="entry name" value="Proteasome_alpha-type"/>
</dbReference>
<comment type="subcellular location">
    <subcellularLocation>
        <location evidence="3">Cytoplasm</location>
    </subcellularLocation>
    <subcellularLocation>
        <location evidence="2">Nucleus</location>
    </subcellularLocation>
</comment>
<proteinExistence type="inferred from homology"/>
<organism evidence="9 10">
    <name type="scientific">Saccharomycodes ludwigii</name>
    <dbReference type="NCBI Taxonomy" id="36035"/>
    <lineage>
        <taxon>Eukaryota</taxon>
        <taxon>Fungi</taxon>
        <taxon>Dikarya</taxon>
        <taxon>Ascomycota</taxon>
        <taxon>Saccharomycotina</taxon>
        <taxon>Saccharomycetes</taxon>
        <taxon>Saccharomycodales</taxon>
        <taxon>Saccharomycodaceae</taxon>
        <taxon>Saccharomycodes</taxon>
    </lineage>
</organism>
<dbReference type="OrthoDB" id="431557at2759"/>
<dbReference type="EMBL" id="UFAJ01000150">
    <property type="protein sequence ID" value="SSD59485.1"/>
    <property type="molecule type" value="Genomic_DNA"/>
</dbReference>
<evidence type="ECO:0000313" key="10">
    <source>
        <dbReference type="Proteomes" id="UP000262825"/>
    </source>
</evidence>
<keyword evidence="10" id="KW-1185">Reference proteome</keyword>
<dbReference type="PROSITE" id="PS00388">
    <property type="entry name" value="PROTEASOME_ALPHA_1"/>
    <property type="match status" value="1"/>
</dbReference>
<sequence length="287" mass="32221">MSAAGYDRHITIFSPEGRLYQVEYAFKATNQTNINSMAIKGVNCSVIINQKKVTDKLMESDSVSYLFKISPTIGMVSNGPIPDSRNAALRAKSEAAEFRYKYGYAMPCDVLCKRMANLSQIYTQRAYMRPLGVILTFISFDEEKGPSIYRCDPAGFYAGYKSVATGPKQQELSTALEKYFNKKNLKNKVSGAEEKEEVKYGNEEVEVEVDLPVGESYTNKSSLDYICGAKDNWEKIVEFGITQMIDILGTEFTFKDLEVGVATKEDGFFTLTPEQIEERLVTIAEQD</sequence>
<evidence type="ECO:0000259" key="8">
    <source>
        <dbReference type="PROSITE" id="PS00388"/>
    </source>
</evidence>
<dbReference type="InterPro" id="IPR050115">
    <property type="entry name" value="Proteasome_alpha"/>
</dbReference>
<dbReference type="Pfam" id="PF00227">
    <property type="entry name" value="Proteasome"/>
    <property type="match status" value="1"/>
</dbReference>
<dbReference type="Proteomes" id="UP000262825">
    <property type="component" value="Unassembled WGS sequence"/>
</dbReference>
<evidence type="ECO:0000256" key="6">
    <source>
        <dbReference type="ARBA" id="ARBA00023242"/>
    </source>
</evidence>
<evidence type="ECO:0000313" key="9">
    <source>
        <dbReference type="EMBL" id="SSD59485.1"/>
    </source>
</evidence>
<dbReference type="PANTHER" id="PTHR11599">
    <property type="entry name" value="PROTEASOME SUBUNIT ALPHA/BETA"/>
    <property type="match status" value="1"/>
</dbReference>
<dbReference type="Pfam" id="PF10584">
    <property type="entry name" value="Proteasome_A_N"/>
    <property type="match status" value="1"/>
</dbReference>
<comment type="similarity">
    <text evidence="7">Belongs to the peptidase T1A family.</text>
</comment>
<dbReference type="GO" id="GO:0005634">
    <property type="term" value="C:nucleus"/>
    <property type="evidence" value="ECO:0007669"/>
    <property type="project" value="UniProtKB-SubCell"/>
</dbReference>
<dbReference type="GO" id="GO:0043161">
    <property type="term" value="P:proteasome-mediated ubiquitin-dependent protein catabolic process"/>
    <property type="evidence" value="ECO:0007669"/>
    <property type="project" value="UniProtKB-ARBA"/>
</dbReference>
<keyword evidence="4" id="KW-0963">Cytoplasm</keyword>
<evidence type="ECO:0000256" key="1">
    <source>
        <dbReference type="ARBA" id="ARBA00003542"/>
    </source>
</evidence>
<dbReference type="Gene3D" id="3.60.20.10">
    <property type="entry name" value="Glutamine Phosphoribosylpyrophosphate, subunit 1, domain 1"/>
    <property type="match status" value="1"/>
</dbReference>
<dbReference type="VEuPathDB" id="FungiDB:SCODWIG_01246"/>
<name>A0A376B465_9ASCO</name>
<dbReference type="InterPro" id="IPR034642">
    <property type="entry name" value="Proteasome_subunit_alpha6"/>
</dbReference>
<dbReference type="GO" id="GO:0010499">
    <property type="term" value="P:proteasomal ubiquitin-independent protein catabolic process"/>
    <property type="evidence" value="ECO:0007669"/>
    <property type="project" value="UniProtKB-ARBA"/>
</dbReference>
<keyword evidence="6" id="KW-0539">Nucleus</keyword>
<feature type="domain" description="Proteasome alpha-type subunits" evidence="8">
    <location>
        <begin position="6"/>
        <end position="28"/>
    </location>
</feature>
<dbReference type="GO" id="GO:0019773">
    <property type="term" value="C:proteasome core complex, alpha-subunit complex"/>
    <property type="evidence" value="ECO:0007669"/>
    <property type="project" value="UniProtKB-UniRule"/>
</dbReference>
<comment type="function">
    <text evidence="1">The proteasome degrades poly-ubiquitinated proteins in the cytoplasm and in the nucleus. It is essential for the regulated turnover of proteins and for the removal of misfolded proteins. The proteasome is a multicatalytic proteinase complex that is characterized by its ability to cleave peptides with Arg, Phe, Tyr, Leu, and Glu adjacent to the leaving group at neutral or slightly basic pH. It has an ATP-dependent proteolytic activity.</text>
</comment>
<dbReference type="InterPro" id="IPR029055">
    <property type="entry name" value="Ntn_hydrolases_N"/>
</dbReference>
<dbReference type="SMART" id="SM00948">
    <property type="entry name" value="Proteasome_A_N"/>
    <property type="match status" value="1"/>
</dbReference>
<evidence type="ECO:0000256" key="4">
    <source>
        <dbReference type="ARBA" id="ARBA00022490"/>
    </source>
</evidence>
<dbReference type="SUPFAM" id="SSF56235">
    <property type="entry name" value="N-terminal nucleophile aminohydrolases (Ntn hydrolases)"/>
    <property type="match status" value="1"/>
</dbReference>
<dbReference type="PROSITE" id="PS51475">
    <property type="entry name" value="PROTEASOME_ALPHA_2"/>
    <property type="match status" value="1"/>
</dbReference>